<feature type="compositionally biased region" description="Polar residues" evidence="1">
    <location>
        <begin position="47"/>
        <end position="59"/>
    </location>
</feature>
<dbReference type="InterPro" id="IPR027854">
    <property type="entry name" value="STMP1"/>
</dbReference>
<sequence length="69" mass="7355">MVKPGLIHWIAGLGLGGISGVYLAQNYQLPLMSDLFDRLSKFVSSFEKGTNSSSSNNDSIEGRGGPNKP</sequence>
<reference evidence="3" key="1">
    <citation type="submission" date="2017-05" db="UniProtKB">
        <authorList>
            <consortium name="EnsemblMetazoa"/>
        </authorList>
    </citation>
    <scope>IDENTIFICATION</scope>
</reference>
<accession>A0A1X7VUQ2</accession>
<proteinExistence type="predicted"/>
<evidence type="ECO:0000313" key="3">
    <source>
        <dbReference type="EnsemblMetazoa" id="Aqu2.1.44072_001"/>
    </source>
</evidence>
<protein>
    <submittedName>
        <fullName evidence="3">Uncharacterized protein</fullName>
    </submittedName>
</protein>
<dbReference type="AlphaFoldDB" id="A0A1X7VUQ2"/>
<dbReference type="Pfam" id="PF15054">
    <property type="entry name" value="DUF4535"/>
    <property type="match status" value="1"/>
</dbReference>
<keyword evidence="2" id="KW-0472">Membrane</keyword>
<keyword evidence="2" id="KW-0812">Transmembrane</keyword>
<evidence type="ECO:0000256" key="2">
    <source>
        <dbReference type="SAM" id="Phobius"/>
    </source>
</evidence>
<feature type="transmembrane region" description="Helical" evidence="2">
    <location>
        <begin position="6"/>
        <end position="24"/>
    </location>
</feature>
<keyword evidence="2" id="KW-1133">Transmembrane helix</keyword>
<dbReference type="InParanoid" id="A0A1X7VUQ2"/>
<name>A0A1X7VUQ2_AMPQE</name>
<evidence type="ECO:0000256" key="1">
    <source>
        <dbReference type="SAM" id="MobiDB-lite"/>
    </source>
</evidence>
<dbReference type="EnsemblMetazoa" id="Aqu2.1.44072_001">
    <property type="protein sequence ID" value="Aqu2.1.44072_001"/>
    <property type="gene ID" value="Aqu2.1.44072"/>
</dbReference>
<organism evidence="3">
    <name type="scientific">Amphimedon queenslandica</name>
    <name type="common">Sponge</name>
    <dbReference type="NCBI Taxonomy" id="400682"/>
    <lineage>
        <taxon>Eukaryota</taxon>
        <taxon>Metazoa</taxon>
        <taxon>Porifera</taxon>
        <taxon>Demospongiae</taxon>
        <taxon>Heteroscleromorpha</taxon>
        <taxon>Haplosclerida</taxon>
        <taxon>Niphatidae</taxon>
        <taxon>Amphimedon</taxon>
    </lineage>
</organism>
<feature type="region of interest" description="Disordered" evidence="1">
    <location>
        <begin position="46"/>
        <end position="69"/>
    </location>
</feature>